<evidence type="ECO:0000313" key="3">
    <source>
        <dbReference type="Proteomes" id="UP000325313"/>
    </source>
</evidence>
<comment type="caution">
    <text evidence="2">The sequence shown here is derived from an EMBL/GenBank/DDBJ whole genome shotgun (WGS) entry which is preliminary data.</text>
</comment>
<name>A0A5B0Q8I3_PUCGR</name>
<evidence type="ECO:0000256" key="1">
    <source>
        <dbReference type="SAM" id="SignalP"/>
    </source>
</evidence>
<dbReference type="Proteomes" id="UP000325313">
    <property type="component" value="Unassembled WGS sequence"/>
</dbReference>
<feature type="chain" id="PRO_5022947195" description="Secreted protein" evidence="1">
    <location>
        <begin position="26"/>
        <end position="86"/>
    </location>
</feature>
<protein>
    <recommendedName>
        <fullName evidence="4">Secreted protein</fullName>
    </recommendedName>
</protein>
<evidence type="ECO:0008006" key="4">
    <source>
        <dbReference type="Google" id="ProtNLM"/>
    </source>
</evidence>
<dbReference type="EMBL" id="VDEP01000304">
    <property type="protein sequence ID" value="KAA1109481.1"/>
    <property type="molecule type" value="Genomic_DNA"/>
</dbReference>
<keyword evidence="1" id="KW-0732">Signal</keyword>
<sequence>MRFNLLSFSVLRLLAASVLLPGVLAGITVEETALKVSPLHRRCNPIQFGTVNSIHQFASSMNFSVVSYQKATTQPRRSIISRNSRK</sequence>
<feature type="signal peptide" evidence="1">
    <location>
        <begin position="1"/>
        <end position="25"/>
    </location>
</feature>
<evidence type="ECO:0000313" key="2">
    <source>
        <dbReference type="EMBL" id="KAA1109481.1"/>
    </source>
</evidence>
<proteinExistence type="predicted"/>
<gene>
    <name evidence="2" type="ORF">PGTUg99_008099</name>
</gene>
<dbReference type="AlphaFoldDB" id="A0A5B0Q8I3"/>
<accession>A0A5B0Q8I3</accession>
<organism evidence="2 3">
    <name type="scientific">Puccinia graminis f. sp. tritici</name>
    <dbReference type="NCBI Taxonomy" id="56615"/>
    <lineage>
        <taxon>Eukaryota</taxon>
        <taxon>Fungi</taxon>
        <taxon>Dikarya</taxon>
        <taxon>Basidiomycota</taxon>
        <taxon>Pucciniomycotina</taxon>
        <taxon>Pucciniomycetes</taxon>
        <taxon>Pucciniales</taxon>
        <taxon>Pucciniaceae</taxon>
        <taxon>Puccinia</taxon>
    </lineage>
</organism>
<reference evidence="2 3" key="1">
    <citation type="submission" date="2019-05" db="EMBL/GenBank/DDBJ databases">
        <title>Emergence of the Ug99 lineage of the wheat stem rust pathogen through somatic hybridization.</title>
        <authorList>
            <person name="Li F."/>
            <person name="Upadhyaya N.M."/>
            <person name="Sperschneider J."/>
            <person name="Matny O."/>
            <person name="Nguyen-Phuc H."/>
            <person name="Mago R."/>
            <person name="Raley C."/>
            <person name="Miller M.E."/>
            <person name="Silverstein K.A.T."/>
            <person name="Henningsen E."/>
            <person name="Hirsch C.D."/>
            <person name="Visser B."/>
            <person name="Pretorius Z.A."/>
            <person name="Steffenson B.J."/>
            <person name="Schwessinger B."/>
            <person name="Dodds P.N."/>
            <person name="Figueroa M."/>
        </authorList>
    </citation>
    <scope>NUCLEOTIDE SEQUENCE [LARGE SCALE GENOMIC DNA]</scope>
    <source>
        <strain evidence="2 3">Ug99</strain>
    </source>
</reference>